<dbReference type="SUPFAM" id="SSF52540">
    <property type="entry name" value="P-loop containing nucleoside triphosphate hydrolases"/>
    <property type="match status" value="1"/>
</dbReference>
<dbReference type="Pfam" id="PF03704">
    <property type="entry name" value="BTAD"/>
    <property type="match status" value="1"/>
</dbReference>
<dbReference type="PANTHER" id="PTHR35807:SF1">
    <property type="entry name" value="TRANSCRIPTIONAL REGULATOR REDD"/>
    <property type="match status" value="1"/>
</dbReference>
<dbReference type="PROSITE" id="PS50005">
    <property type="entry name" value="TPR"/>
    <property type="match status" value="1"/>
</dbReference>
<dbReference type="InterPro" id="IPR027417">
    <property type="entry name" value="P-loop_NTPase"/>
</dbReference>
<name>A0A6H9US64_9ACTN</name>
<dbReference type="Gene3D" id="1.25.40.10">
    <property type="entry name" value="Tetratricopeptide repeat domain"/>
    <property type="match status" value="2"/>
</dbReference>
<dbReference type="SMART" id="SM00382">
    <property type="entry name" value="AAA"/>
    <property type="match status" value="1"/>
</dbReference>
<dbReference type="PRINTS" id="PR00364">
    <property type="entry name" value="DISEASERSIST"/>
</dbReference>
<evidence type="ECO:0000259" key="8">
    <source>
        <dbReference type="PROSITE" id="PS51755"/>
    </source>
</evidence>
<dbReference type="GO" id="GO:0003677">
    <property type="term" value="F:DNA binding"/>
    <property type="evidence" value="ECO:0007669"/>
    <property type="project" value="UniProtKB-UniRule"/>
</dbReference>
<feature type="repeat" description="TPR" evidence="6">
    <location>
        <begin position="772"/>
        <end position="805"/>
    </location>
</feature>
<comment type="caution">
    <text evidence="9">The sequence shown here is derived from an EMBL/GenBank/DDBJ whole genome shotgun (WGS) entry which is preliminary data.</text>
</comment>
<reference evidence="9 10" key="1">
    <citation type="submission" date="2019-09" db="EMBL/GenBank/DDBJ databases">
        <title>Screening of Novel Bioactive Compounds from Soil-Associated.</title>
        <authorList>
            <person name="Zhao S."/>
        </authorList>
    </citation>
    <scope>NUCLEOTIDE SEQUENCE [LARGE SCALE GENOMIC DNA]</scope>
    <source>
        <strain evidence="9 10">HIT-DPA4</strain>
    </source>
</reference>
<evidence type="ECO:0000256" key="1">
    <source>
        <dbReference type="ARBA" id="ARBA00005820"/>
    </source>
</evidence>
<dbReference type="GO" id="GO:0043531">
    <property type="term" value="F:ADP binding"/>
    <property type="evidence" value="ECO:0007669"/>
    <property type="project" value="InterPro"/>
</dbReference>
<keyword evidence="5" id="KW-0804">Transcription</keyword>
<keyword evidence="3" id="KW-0805">Transcription regulation</keyword>
<dbReference type="PANTHER" id="PTHR35807">
    <property type="entry name" value="TRANSCRIPTIONAL REGULATOR REDD-RELATED"/>
    <property type="match status" value="1"/>
</dbReference>
<dbReference type="CDD" id="cd15831">
    <property type="entry name" value="BTAD"/>
    <property type="match status" value="1"/>
</dbReference>
<protein>
    <submittedName>
        <fullName evidence="9">Tetratricopeptide repeat protein</fullName>
    </submittedName>
</protein>
<dbReference type="EMBL" id="VZRB01000033">
    <property type="protein sequence ID" value="KAB1141280.1"/>
    <property type="molecule type" value="Genomic_DNA"/>
</dbReference>
<evidence type="ECO:0000256" key="7">
    <source>
        <dbReference type="PROSITE-ProRule" id="PRU01091"/>
    </source>
</evidence>
<dbReference type="InterPro" id="IPR051677">
    <property type="entry name" value="AfsR-DnrI-RedD_regulator"/>
</dbReference>
<dbReference type="GO" id="GO:0000160">
    <property type="term" value="P:phosphorelay signal transduction system"/>
    <property type="evidence" value="ECO:0007669"/>
    <property type="project" value="UniProtKB-KW"/>
</dbReference>
<proteinExistence type="inferred from homology"/>
<dbReference type="Pfam" id="PF00486">
    <property type="entry name" value="Trans_reg_C"/>
    <property type="match status" value="1"/>
</dbReference>
<evidence type="ECO:0000256" key="3">
    <source>
        <dbReference type="ARBA" id="ARBA00023015"/>
    </source>
</evidence>
<evidence type="ECO:0000256" key="4">
    <source>
        <dbReference type="ARBA" id="ARBA00023125"/>
    </source>
</evidence>
<dbReference type="InterPro" id="IPR019734">
    <property type="entry name" value="TPR_rpt"/>
</dbReference>
<dbReference type="PROSITE" id="PS51755">
    <property type="entry name" value="OMPR_PHOB"/>
    <property type="match status" value="1"/>
</dbReference>
<dbReference type="SUPFAM" id="SSF48452">
    <property type="entry name" value="TPR-like"/>
    <property type="match status" value="2"/>
</dbReference>
<keyword evidence="10" id="KW-1185">Reference proteome</keyword>
<gene>
    <name evidence="9" type="ORF">F7R91_33205</name>
</gene>
<evidence type="ECO:0000313" key="9">
    <source>
        <dbReference type="EMBL" id="KAB1141280.1"/>
    </source>
</evidence>
<dbReference type="Pfam" id="PF13191">
    <property type="entry name" value="AAA_16"/>
    <property type="match status" value="1"/>
</dbReference>
<sequence length="970" mass="104064">MGRDVVLSYRLLGPVSVFEGAVELDAGPAKQRAVLAMLLCADGAFLARREIVRGVWGGSAPATASQVVATYVARLRKVLEPGRGYRAGATVLLSRGDSYALPADPGRFDVRAFERAVHDAVRLRASGDLAGCATELERGLALWRGPALEGVPGPHAARERGRLEELRLAGQEERLSVLLDQGRHTEAVPDLSALAAAHPARERVRALLMLALHRTGRRAEALGVFQDTWRTLVTEAGIEPGRELRDLQRRILDGDPELPVTRGEPVAVQATASQLPPSVPDFVGRRSELATLRRLVARAASAEAVPRIALITGPAGVGKSALAVHAAHRLADHHPDGRLYVRLDGTRPRPARPEDVLGRLLEDLGVPHHRIPAGLDRRTALFRTVTSGRRLLLVLDDARRGAQVRPLLPASEGCLVLVTSRSKVTDLDTRTVMRLSALDEHEARAMLRRAVGPERVDSEPAAVDTVLQVCAGLPLALRVVAARVADRPPGAFAVLARRLLDEERRLGELAAGDLAVTSSFRVSYDSLPNAESATAFRLLSEPAVPDLGVADAAATLDLPEDQAEGHLETLTDAHLLEAFLPAPGARYRYRYHDLLRVFGRSLGHSAARRDAVTAMLNRLVHSQIAGVHAADRLLRPGHSTGIDYQGPQTSYSEHRFRTADEALTWLKAERGTILGAALQGAATGAVAPAQLAELTTVLRAFLMRCGHWPDWEQLADATVRLARAEPDPLAEAIGRLELGTVAAARRQLDRAKAELLSSAQLFTSCGDHQRRARALNNLGLVHSDLGEFTAAAHCLESALDVHRAARQRLDTTIALDNLALLDFRRGALDRAEDLCAQSLAIHEADGTTALASATLNILGLVRNGQGRHTEAVECQQHSRALARAQGNLYREAFALLDAATAHRAAGRNRKAIECAEQGLRIRLDLGDPQGAAAAFTVLADALEAAGDAGRAAACRAEAAAVKETAALLKR</sequence>
<dbReference type="InterPro" id="IPR003593">
    <property type="entry name" value="AAA+_ATPase"/>
</dbReference>
<dbReference type="Pfam" id="PF13424">
    <property type="entry name" value="TPR_12"/>
    <property type="match status" value="2"/>
</dbReference>
<dbReference type="SMART" id="SM01043">
    <property type="entry name" value="BTAD"/>
    <property type="match status" value="1"/>
</dbReference>
<evidence type="ECO:0000313" key="10">
    <source>
        <dbReference type="Proteomes" id="UP000442707"/>
    </source>
</evidence>
<comment type="similarity">
    <text evidence="1">Belongs to the AfsR/DnrI/RedD regulatory family.</text>
</comment>
<accession>A0A6H9US64</accession>
<dbReference type="SMART" id="SM00028">
    <property type="entry name" value="TPR"/>
    <property type="match status" value="4"/>
</dbReference>
<dbReference type="Gene3D" id="1.10.10.10">
    <property type="entry name" value="Winged helix-like DNA-binding domain superfamily/Winged helix DNA-binding domain"/>
    <property type="match status" value="1"/>
</dbReference>
<dbReference type="Proteomes" id="UP000442707">
    <property type="component" value="Unassembled WGS sequence"/>
</dbReference>
<dbReference type="SUPFAM" id="SSF46894">
    <property type="entry name" value="C-terminal effector domain of the bipartite response regulators"/>
    <property type="match status" value="1"/>
</dbReference>
<dbReference type="InterPro" id="IPR001867">
    <property type="entry name" value="OmpR/PhoB-type_DNA-bd"/>
</dbReference>
<dbReference type="InterPro" id="IPR036388">
    <property type="entry name" value="WH-like_DNA-bd_sf"/>
</dbReference>
<dbReference type="InterPro" id="IPR041664">
    <property type="entry name" value="AAA_16"/>
</dbReference>
<evidence type="ECO:0000256" key="5">
    <source>
        <dbReference type="ARBA" id="ARBA00023163"/>
    </source>
</evidence>
<dbReference type="GO" id="GO:0006355">
    <property type="term" value="P:regulation of DNA-templated transcription"/>
    <property type="evidence" value="ECO:0007669"/>
    <property type="project" value="InterPro"/>
</dbReference>
<dbReference type="SMART" id="SM00862">
    <property type="entry name" value="Trans_reg_C"/>
    <property type="match status" value="1"/>
</dbReference>
<dbReference type="InterPro" id="IPR011990">
    <property type="entry name" value="TPR-like_helical_dom_sf"/>
</dbReference>
<dbReference type="Gene3D" id="3.40.50.300">
    <property type="entry name" value="P-loop containing nucleotide triphosphate hydrolases"/>
    <property type="match status" value="1"/>
</dbReference>
<dbReference type="InterPro" id="IPR005158">
    <property type="entry name" value="BTAD"/>
</dbReference>
<feature type="DNA-binding region" description="OmpR/PhoB-type" evidence="7">
    <location>
        <begin position="1"/>
        <end position="103"/>
    </location>
</feature>
<keyword evidence="6" id="KW-0802">TPR repeat</keyword>
<dbReference type="AlphaFoldDB" id="A0A6H9US64"/>
<dbReference type="InterPro" id="IPR016032">
    <property type="entry name" value="Sig_transdc_resp-reg_C-effctor"/>
</dbReference>
<keyword evidence="2" id="KW-0902">Two-component regulatory system</keyword>
<organism evidence="9 10">
    <name type="scientific">Streptomyces luteolifulvus</name>
    <dbReference type="NCBI Taxonomy" id="2615112"/>
    <lineage>
        <taxon>Bacteria</taxon>
        <taxon>Bacillati</taxon>
        <taxon>Actinomycetota</taxon>
        <taxon>Actinomycetes</taxon>
        <taxon>Kitasatosporales</taxon>
        <taxon>Streptomycetaceae</taxon>
        <taxon>Streptomyces</taxon>
    </lineage>
</organism>
<feature type="domain" description="OmpR/PhoB-type" evidence="8">
    <location>
        <begin position="1"/>
        <end position="103"/>
    </location>
</feature>
<evidence type="ECO:0000256" key="2">
    <source>
        <dbReference type="ARBA" id="ARBA00023012"/>
    </source>
</evidence>
<evidence type="ECO:0000256" key="6">
    <source>
        <dbReference type="PROSITE-ProRule" id="PRU00339"/>
    </source>
</evidence>
<dbReference type="Pfam" id="PF13374">
    <property type="entry name" value="TPR_10"/>
    <property type="match status" value="1"/>
</dbReference>
<keyword evidence="4 7" id="KW-0238">DNA-binding</keyword>